<name>A0A940MKF0_9RHOB</name>
<dbReference type="RefSeq" id="WP_209359073.1">
    <property type="nucleotide sequence ID" value="NZ_JAGISH010000001.1"/>
</dbReference>
<comment type="caution">
    <text evidence="3">The sequence shown here is derived from an EMBL/GenBank/DDBJ whole genome shotgun (WGS) entry which is preliminary data.</text>
</comment>
<dbReference type="EMBL" id="JAGISH010000001">
    <property type="protein sequence ID" value="MBP0481410.1"/>
    <property type="molecule type" value="Genomic_DNA"/>
</dbReference>
<dbReference type="AlphaFoldDB" id="A0A940MKF0"/>
<dbReference type="PIRSF" id="PIRSF016184">
    <property type="entry name" value="PhzC_PhzF"/>
    <property type="match status" value="1"/>
</dbReference>
<dbReference type="Gene3D" id="3.10.310.10">
    <property type="entry name" value="Diaminopimelate Epimerase, Chain A, domain 1"/>
    <property type="match status" value="2"/>
</dbReference>
<evidence type="ECO:0000313" key="3">
    <source>
        <dbReference type="EMBL" id="MBP0481410.1"/>
    </source>
</evidence>
<dbReference type="PANTHER" id="PTHR13774">
    <property type="entry name" value="PHENAZINE BIOSYNTHESIS PROTEIN"/>
    <property type="match status" value="1"/>
</dbReference>
<protein>
    <submittedName>
        <fullName evidence="3">PhzF family phenazine biosynthesis protein</fullName>
    </submittedName>
</protein>
<evidence type="ECO:0000313" key="4">
    <source>
        <dbReference type="Proteomes" id="UP000675940"/>
    </source>
</evidence>
<keyword evidence="4" id="KW-1185">Reference proteome</keyword>
<dbReference type="GO" id="GO:0016853">
    <property type="term" value="F:isomerase activity"/>
    <property type="evidence" value="ECO:0007669"/>
    <property type="project" value="TreeGrafter"/>
</dbReference>
<dbReference type="Proteomes" id="UP000675940">
    <property type="component" value="Unassembled WGS sequence"/>
</dbReference>
<evidence type="ECO:0000256" key="1">
    <source>
        <dbReference type="ARBA" id="ARBA00008270"/>
    </source>
</evidence>
<sequence length="309" mass="32507">MTTPTGECLSDLGFATCDVFTRRAYTGNPLAIVEDADALSDAQMQTIAREFNLSETIFVQAPRDAAHDARVRIFLPAAEISFAGHPTIGCAIHLALKTAPDGDFETRIVLEEEAGLVPVTVWRAEGQLMAEFRAPVVPQATDRVPPEADALAEALGLATEAVGFGNHRPGLWRGGPTFLYVPVCDLAALATARPCEPAWSRVTAAAGVDHMYLYSPGEACDFRARMFAPAAGLPEDPATGSAAAILAGQLRAAGNLRGSDQFTLHQGVEMGRPSEITLTVHSDGDTITAVFVRGSAVPVSAGRITLPAA</sequence>
<dbReference type="PANTHER" id="PTHR13774:SF32">
    <property type="entry name" value="ANTISENSE-ENHANCING SEQUENCE 1"/>
    <property type="match status" value="1"/>
</dbReference>
<dbReference type="InterPro" id="IPR003719">
    <property type="entry name" value="Phenazine_PhzF-like"/>
</dbReference>
<reference evidence="3" key="1">
    <citation type="submission" date="2021-03" db="EMBL/GenBank/DDBJ databases">
        <title>Sagittula salina sp. nov. strain M10.9X isolated from the marine waste.</title>
        <authorList>
            <person name="Satari L."/>
            <person name="Molina-Menor E."/>
            <person name="Vidal-Verdu A."/>
            <person name="Pascual J."/>
            <person name="Pereto J."/>
            <person name="Porcar M."/>
        </authorList>
    </citation>
    <scope>NUCLEOTIDE SEQUENCE</scope>
    <source>
        <strain evidence="3">M10.9X</strain>
    </source>
</reference>
<dbReference type="GO" id="GO:0005737">
    <property type="term" value="C:cytoplasm"/>
    <property type="evidence" value="ECO:0007669"/>
    <property type="project" value="TreeGrafter"/>
</dbReference>
<dbReference type="SUPFAM" id="SSF54506">
    <property type="entry name" value="Diaminopimelate epimerase-like"/>
    <property type="match status" value="1"/>
</dbReference>
<dbReference type="Pfam" id="PF02567">
    <property type="entry name" value="PhzC-PhzF"/>
    <property type="match status" value="1"/>
</dbReference>
<evidence type="ECO:0000256" key="2">
    <source>
        <dbReference type="PIRSR" id="PIRSR016184-1"/>
    </source>
</evidence>
<comment type="similarity">
    <text evidence="1">Belongs to the PhzF family.</text>
</comment>
<accession>A0A940MKF0</accession>
<gene>
    <name evidence="3" type="ORF">J5474_02755</name>
</gene>
<organism evidence="3 4">
    <name type="scientific">Sagittula salina</name>
    <dbReference type="NCBI Taxonomy" id="2820268"/>
    <lineage>
        <taxon>Bacteria</taxon>
        <taxon>Pseudomonadati</taxon>
        <taxon>Pseudomonadota</taxon>
        <taxon>Alphaproteobacteria</taxon>
        <taxon>Rhodobacterales</taxon>
        <taxon>Roseobacteraceae</taxon>
        <taxon>Sagittula</taxon>
    </lineage>
</organism>
<dbReference type="NCBIfam" id="TIGR00654">
    <property type="entry name" value="PhzF_family"/>
    <property type="match status" value="1"/>
</dbReference>
<feature type="active site" evidence="2">
    <location>
        <position position="55"/>
    </location>
</feature>
<proteinExistence type="inferred from homology"/>